<proteinExistence type="predicted"/>
<dbReference type="Proteomes" id="UP000633509">
    <property type="component" value="Unassembled WGS sequence"/>
</dbReference>
<feature type="region of interest" description="Disordered" evidence="3">
    <location>
        <begin position="116"/>
        <end position="164"/>
    </location>
</feature>
<keyword evidence="4" id="KW-1133">Transmembrane helix</keyword>
<dbReference type="Gene3D" id="1.10.10.1320">
    <property type="entry name" value="Anti-sigma factor, zinc-finger domain"/>
    <property type="match status" value="1"/>
</dbReference>
<dbReference type="InterPro" id="IPR027383">
    <property type="entry name" value="Znf_put"/>
</dbReference>
<protein>
    <recommendedName>
        <fullName evidence="5">Putative zinc-finger domain-containing protein</fullName>
    </recommendedName>
</protein>
<feature type="transmembrane region" description="Helical" evidence="4">
    <location>
        <begin position="86"/>
        <end position="107"/>
    </location>
</feature>
<keyword evidence="4" id="KW-0472">Membrane</keyword>
<organism evidence="6 7">
    <name type="scientific">Nonomuraea angiospora</name>
    <dbReference type="NCBI Taxonomy" id="46172"/>
    <lineage>
        <taxon>Bacteria</taxon>
        <taxon>Bacillati</taxon>
        <taxon>Actinomycetota</taxon>
        <taxon>Actinomycetes</taxon>
        <taxon>Streptosporangiales</taxon>
        <taxon>Streptosporangiaceae</taxon>
        <taxon>Nonomuraea</taxon>
    </lineage>
</organism>
<reference evidence="6 7" key="1">
    <citation type="submission" date="2020-10" db="EMBL/GenBank/DDBJ databases">
        <title>Sequencing the genomes of 1000 actinobacteria strains.</title>
        <authorList>
            <person name="Klenk H.-P."/>
        </authorList>
    </citation>
    <scope>NUCLEOTIDE SEQUENCE [LARGE SCALE GENOMIC DNA]</scope>
    <source>
        <strain evidence="6 7">DSM 43173</strain>
    </source>
</reference>
<keyword evidence="1" id="KW-0805">Transcription regulation</keyword>
<evidence type="ECO:0000313" key="7">
    <source>
        <dbReference type="Proteomes" id="UP000633509"/>
    </source>
</evidence>
<sequence length="271" mass="29096">MMTCEEVRLALGAHALGALDPDEALEIDNHLATCEECGRELLDLEGVASFLGKVSERDVELVASPPRQVLDRLLNASAKRNRRGRLLLVAAASVALLGLGGTIVSVVNSGTQQQAATGVAAPMSTQEPETMRDSASDAEQPSLNRLAEPSAQAKRPSKAPSASPFKMAENLKFSGVNRDEKYSATVSAYPGDSGTDLYVSVRGVPVDTTCRLLVVAAGGRHELTESWTVSRAAYLDKAEFKRSTTLPMSEITAFYVVDRKEKVLIRIPVRK</sequence>
<evidence type="ECO:0000259" key="5">
    <source>
        <dbReference type="Pfam" id="PF13490"/>
    </source>
</evidence>
<gene>
    <name evidence="6" type="ORF">H4W80_008026</name>
</gene>
<evidence type="ECO:0000256" key="1">
    <source>
        <dbReference type="ARBA" id="ARBA00023015"/>
    </source>
</evidence>
<dbReference type="InterPro" id="IPR041916">
    <property type="entry name" value="Anti_sigma_zinc_sf"/>
</dbReference>
<dbReference type="EMBL" id="JADBEK010000001">
    <property type="protein sequence ID" value="MBE1589768.1"/>
    <property type="molecule type" value="Genomic_DNA"/>
</dbReference>
<evidence type="ECO:0000256" key="4">
    <source>
        <dbReference type="SAM" id="Phobius"/>
    </source>
</evidence>
<feature type="domain" description="Putative zinc-finger" evidence="5">
    <location>
        <begin position="4"/>
        <end position="37"/>
    </location>
</feature>
<accession>A0ABR9MB47</accession>
<evidence type="ECO:0000256" key="2">
    <source>
        <dbReference type="ARBA" id="ARBA00023163"/>
    </source>
</evidence>
<evidence type="ECO:0000313" key="6">
    <source>
        <dbReference type="EMBL" id="MBE1589768.1"/>
    </source>
</evidence>
<comment type="caution">
    <text evidence="6">The sequence shown here is derived from an EMBL/GenBank/DDBJ whole genome shotgun (WGS) entry which is preliminary data.</text>
</comment>
<name>A0ABR9MB47_9ACTN</name>
<keyword evidence="2" id="KW-0804">Transcription</keyword>
<keyword evidence="7" id="KW-1185">Reference proteome</keyword>
<keyword evidence="4" id="KW-0812">Transmembrane</keyword>
<dbReference type="Pfam" id="PF13490">
    <property type="entry name" value="zf-HC2"/>
    <property type="match status" value="1"/>
</dbReference>
<evidence type="ECO:0000256" key="3">
    <source>
        <dbReference type="SAM" id="MobiDB-lite"/>
    </source>
</evidence>
<dbReference type="RefSeq" id="WP_192789753.1">
    <property type="nucleotide sequence ID" value="NZ_JADBEK010000001.1"/>
</dbReference>